<dbReference type="InterPro" id="IPR002470">
    <property type="entry name" value="Peptidase_S9A"/>
</dbReference>
<feature type="domain" description="Peptidase S9A N-terminal" evidence="7">
    <location>
        <begin position="23"/>
        <end position="450"/>
    </location>
</feature>
<dbReference type="EMBL" id="CP047898">
    <property type="protein sequence ID" value="QHK20239.1"/>
    <property type="molecule type" value="Genomic_DNA"/>
</dbReference>
<proteinExistence type="inferred from homology"/>
<sequence length="749" mass="82140">MTQTPLQDSANPSAATAPAPPAPPVAKKVPHERTHHGDTFVDNFEWLREKESAQVVEHLKAENAYQEAVTAHQEPLREAIFQEIKGRTQETDLSVPNRKDGWWYFSRSVEGKEYGIQCRVRAQDTGNPVADWTPPAVEAGVEIPGEEVLLDGNIEAEGKPFFSVGGSAVTVDGNLYAYAVDNAGDERFTLRIKDLRTGELLPDVIENIFYGVSFSPDGTRIFYTVVDDSWRPYQVKSHALGTPVTDDEVIYQEDDVAMWLGFEVSSDRRHLVLGIGCSEYSETRLLRFDDPTAALTTVISRDERVLYEAEPFLFTGPDGEKSERIIITHNRNAVNSMVSLIDPAELAKQLAGQHWSTVVEHSDDVRVNGAGVTSTHLIVSIRKDTIERVQVMGLAGLGTPAQEAPVEPAFDEELYTAGVGGSDYEAPVIRLGYTSYFTPSRVYDFVLPTPALPLGELLLRKESPVLGGYSAGDYVATREWADAADGTRIPLSVLRHKSVKQDSTAAGLVYGYGSYELSMDPGFGIARLSLLDRGIVFVIAHIRGGGELGRHWYEDGKKLTKKNTFTDFVDATDWLATSGWVDPSRIAALGGSAGGLLMGAVANLAPEKYAAVVAQVPFVDALTTILDPELPLSALEWEEWGNPITDPEVYAYMKSYSPYENVRSVAYPKVAAVTSFNDTRVLYVEPAKWVQELRNKTTGTEPVVMKIEMDGGHGGASGRYVQWHERAWDYAFIADSLGAGELLPGAGLR</sequence>
<keyword evidence="2" id="KW-0645">Protease</keyword>
<feature type="region of interest" description="Disordered" evidence="5">
    <location>
        <begin position="1"/>
        <end position="36"/>
    </location>
</feature>
<protein>
    <submittedName>
        <fullName evidence="8">Prolyl oligopeptidase family serine peptidase</fullName>
    </submittedName>
</protein>
<dbReference type="SUPFAM" id="SSF53474">
    <property type="entry name" value="alpha/beta-Hydrolases"/>
    <property type="match status" value="1"/>
</dbReference>
<dbReference type="PANTHER" id="PTHR11757:SF19">
    <property type="entry name" value="PROLYL ENDOPEPTIDASE-LIKE"/>
    <property type="match status" value="1"/>
</dbReference>
<dbReference type="Gene3D" id="2.130.10.120">
    <property type="entry name" value="Prolyl oligopeptidase, N-terminal domain"/>
    <property type="match status" value="1"/>
</dbReference>
<dbReference type="KEGG" id="psey:GU243_11420"/>
<dbReference type="Gene3D" id="3.40.50.1820">
    <property type="entry name" value="alpha/beta hydrolase"/>
    <property type="match status" value="1"/>
</dbReference>
<evidence type="ECO:0000256" key="1">
    <source>
        <dbReference type="ARBA" id="ARBA00005228"/>
    </source>
</evidence>
<dbReference type="Pfam" id="PF00326">
    <property type="entry name" value="Peptidase_S9"/>
    <property type="match status" value="1"/>
</dbReference>
<dbReference type="InterPro" id="IPR051543">
    <property type="entry name" value="Serine_Peptidase_S9A"/>
</dbReference>
<dbReference type="PRINTS" id="PR00862">
    <property type="entry name" value="PROLIGOPTASE"/>
</dbReference>
<evidence type="ECO:0000313" key="8">
    <source>
        <dbReference type="EMBL" id="QHK20239.1"/>
    </source>
</evidence>
<dbReference type="PROSITE" id="PS00708">
    <property type="entry name" value="PRO_ENDOPEP_SER"/>
    <property type="match status" value="1"/>
</dbReference>
<dbReference type="GO" id="GO:0004252">
    <property type="term" value="F:serine-type endopeptidase activity"/>
    <property type="evidence" value="ECO:0007669"/>
    <property type="project" value="InterPro"/>
</dbReference>
<name>A0A6P1NKY8_9MICC</name>
<evidence type="ECO:0000256" key="3">
    <source>
        <dbReference type="ARBA" id="ARBA00022801"/>
    </source>
</evidence>
<reference evidence="8 9" key="1">
    <citation type="submission" date="2020-01" db="EMBL/GenBank/DDBJ databases">
        <title>Pseudarthrobacter psychrotolerans sp. nov., isolated from antarctic soil.</title>
        <authorList>
            <person name="Shin Y."/>
            <person name="Park W."/>
        </authorList>
    </citation>
    <scope>NUCLEOTIDE SEQUENCE [LARGE SCALE GENOMIC DNA]</scope>
    <source>
        <strain evidence="8 9">YJ56</strain>
    </source>
</reference>
<evidence type="ECO:0000256" key="2">
    <source>
        <dbReference type="ARBA" id="ARBA00022670"/>
    </source>
</evidence>
<evidence type="ECO:0000313" key="9">
    <source>
        <dbReference type="Proteomes" id="UP000464186"/>
    </source>
</evidence>
<dbReference type="AlphaFoldDB" id="A0A6P1NKY8"/>
<comment type="similarity">
    <text evidence="1">Belongs to the peptidase S9A family.</text>
</comment>
<evidence type="ECO:0000259" key="7">
    <source>
        <dbReference type="Pfam" id="PF02897"/>
    </source>
</evidence>
<evidence type="ECO:0000256" key="5">
    <source>
        <dbReference type="SAM" id="MobiDB-lite"/>
    </source>
</evidence>
<keyword evidence="4" id="KW-0720">Serine protease</keyword>
<accession>A0A6P1NKY8</accession>
<dbReference type="SUPFAM" id="SSF50993">
    <property type="entry name" value="Peptidase/esterase 'gauge' domain"/>
    <property type="match status" value="1"/>
</dbReference>
<dbReference type="GO" id="GO:0006508">
    <property type="term" value="P:proteolysis"/>
    <property type="evidence" value="ECO:0007669"/>
    <property type="project" value="UniProtKB-KW"/>
</dbReference>
<keyword evidence="3" id="KW-0378">Hydrolase</keyword>
<dbReference type="Pfam" id="PF02897">
    <property type="entry name" value="Peptidase_S9_N"/>
    <property type="match status" value="1"/>
</dbReference>
<dbReference type="InterPro" id="IPR023302">
    <property type="entry name" value="Pept_S9A_N"/>
</dbReference>
<evidence type="ECO:0000259" key="6">
    <source>
        <dbReference type="Pfam" id="PF00326"/>
    </source>
</evidence>
<keyword evidence="9" id="KW-1185">Reference proteome</keyword>
<feature type="domain" description="Peptidase S9 prolyl oligopeptidase catalytic" evidence="6">
    <location>
        <begin position="526"/>
        <end position="738"/>
    </location>
</feature>
<dbReference type="InterPro" id="IPR029058">
    <property type="entry name" value="AB_hydrolase_fold"/>
</dbReference>
<dbReference type="Proteomes" id="UP000464186">
    <property type="component" value="Chromosome"/>
</dbReference>
<evidence type="ECO:0000256" key="4">
    <source>
        <dbReference type="ARBA" id="ARBA00022825"/>
    </source>
</evidence>
<dbReference type="InterPro" id="IPR001375">
    <property type="entry name" value="Peptidase_S9_cat"/>
</dbReference>
<dbReference type="PANTHER" id="PTHR11757">
    <property type="entry name" value="PROTEASE FAMILY S9A OLIGOPEPTIDASE"/>
    <property type="match status" value="1"/>
</dbReference>
<organism evidence="8 9">
    <name type="scientific">Pseudarthrobacter psychrotolerans</name>
    <dbReference type="NCBI Taxonomy" id="2697569"/>
    <lineage>
        <taxon>Bacteria</taxon>
        <taxon>Bacillati</taxon>
        <taxon>Actinomycetota</taxon>
        <taxon>Actinomycetes</taxon>
        <taxon>Micrococcales</taxon>
        <taxon>Micrococcaceae</taxon>
        <taxon>Pseudarthrobacter</taxon>
    </lineage>
</organism>
<dbReference type="InterPro" id="IPR002471">
    <property type="entry name" value="Pept_S9_AS"/>
</dbReference>
<gene>
    <name evidence="8" type="ORF">GU243_11420</name>
</gene>